<evidence type="ECO:0000259" key="3">
    <source>
        <dbReference type="Pfam" id="PF03713"/>
    </source>
</evidence>
<organism evidence="4 5">
    <name type="scientific">Isoptericola peretonis</name>
    <dbReference type="NCBI Taxonomy" id="2918523"/>
    <lineage>
        <taxon>Bacteria</taxon>
        <taxon>Bacillati</taxon>
        <taxon>Actinomycetota</taxon>
        <taxon>Actinomycetes</taxon>
        <taxon>Micrococcales</taxon>
        <taxon>Promicromonosporaceae</taxon>
        <taxon>Isoptericola</taxon>
    </lineage>
</organism>
<feature type="signal peptide" evidence="2">
    <location>
        <begin position="1"/>
        <end position="30"/>
    </location>
</feature>
<protein>
    <submittedName>
        <fullName evidence="4">DUF305 domain-containing protein</fullName>
    </submittedName>
</protein>
<feature type="domain" description="DUF305" evidence="3">
    <location>
        <begin position="80"/>
        <end position="240"/>
    </location>
</feature>
<sequence length="243" mass="25407">MTTEPGGRHTNGHRTVMACAFMLAVGLAAAGCTASAETPEAASTPSSAVLAPGKPGEPAETIAPEDYEGMGGEDVVTDADADFMTRMIGHHAQAVEMAQLVAERSTSERIAKFAERIRLTQEGEIGYMSRWLEDHGLPVPAVASPSATASSDGSGPRAPEAHDHGSMPGMLTDAEMAALADADGTAFDRLFLEGMIKHHGGALEMVDEVSSAGRDETVQEFAGNVAADQIAEIDRMSRLLDEL</sequence>
<keyword evidence="5" id="KW-1185">Reference proteome</keyword>
<feature type="region of interest" description="Disordered" evidence="1">
    <location>
        <begin position="142"/>
        <end position="168"/>
    </location>
</feature>
<dbReference type="Pfam" id="PF03713">
    <property type="entry name" value="DUF305"/>
    <property type="match status" value="1"/>
</dbReference>
<keyword evidence="2" id="KW-0732">Signal</keyword>
<name>A0ABT0J392_9MICO</name>
<dbReference type="InterPro" id="IPR012347">
    <property type="entry name" value="Ferritin-like"/>
</dbReference>
<feature type="region of interest" description="Disordered" evidence="1">
    <location>
        <begin position="38"/>
        <end position="71"/>
    </location>
</feature>
<feature type="compositionally biased region" description="Low complexity" evidence="1">
    <location>
        <begin position="142"/>
        <end position="151"/>
    </location>
</feature>
<feature type="compositionally biased region" description="Low complexity" evidence="1">
    <location>
        <begin position="38"/>
        <end position="48"/>
    </location>
</feature>
<proteinExistence type="predicted"/>
<dbReference type="EMBL" id="JALQCY010000003">
    <property type="protein sequence ID" value="MCK9793953.1"/>
    <property type="molecule type" value="Genomic_DNA"/>
</dbReference>
<evidence type="ECO:0000313" key="5">
    <source>
        <dbReference type="Proteomes" id="UP001651050"/>
    </source>
</evidence>
<dbReference type="RefSeq" id="WP_416343812.1">
    <property type="nucleotide sequence ID" value="NZ_JALQCY010000003.1"/>
</dbReference>
<evidence type="ECO:0000313" key="4">
    <source>
        <dbReference type="EMBL" id="MCK9793953.1"/>
    </source>
</evidence>
<dbReference type="Gene3D" id="1.20.1260.10">
    <property type="match status" value="1"/>
</dbReference>
<dbReference type="Proteomes" id="UP001651050">
    <property type="component" value="Unassembled WGS sequence"/>
</dbReference>
<gene>
    <name evidence="4" type="ORF">M1843_09375</name>
</gene>
<feature type="chain" id="PRO_5045641324" evidence="2">
    <location>
        <begin position="31"/>
        <end position="243"/>
    </location>
</feature>
<reference evidence="4 5" key="1">
    <citation type="submission" date="2022-02" db="EMBL/GenBank/DDBJ databases">
        <title>The car tank lid bacteriome: a reservoir of bacteria with potential in bioremediation of fuel.</title>
        <authorList>
            <person name="Vidal-Verdu A."/>
            <person name="Gomez-Martinez D."/>
            <person name="Latorre-Perez A."/>
            <person name="Pereto J."/>
            <person name="Porcar M."/>
        </authorList>
    </citation>
    <scope>NUCLEOTIDE SEQUENCE [LARGE SCALE GENOMIC DNA]</scope>
    <source>
        <strain evidence="4 5">4D.3</strain>
    </source>
</reference>
<dbReference type="PANTHER" id="PTHR36933:SF1">
    <property type="entry name" value="SLL0788 PROTEIN"/>
    <property type="match status" value="1"/>
</dbReference>
<accession>A0ABT0J392</accession>
<comment type="caution">
    <text evidence="4">The sequence shown here is derived from an EMBL/GenBank/DDBJ whole genome shotgun (WGS) entry which is preliminary data.</text>
</comment>
<evidence type="ECO:0000256" key="2">
    <source>
        <dbReference type="SAM" id="SignalP"/>
    </source>
</evidence>
<evidence type="ECO:0000256" key="1">
    <source>
        <dbReference type="SAM" id="MobiDB-lite"/>
    </source>
</evidence>
<dbReference type="PANTHER" id="PTHR36933">
    <property type="entry name" value="SLL0788 PROTEIN"/>
    <property type="match status" value="1"/>
</dbReference>
<dbReference type="InterPro" id="IPR005183">
    <property type="entry name" value="DUF305_CopM-like"/>
</dbReference>